<reference evidence="4 5" key="1">
    <citation type="submission" date="2018-09" db="EMBL/GenBank/DDBJ databases">
        <authorList>
            <person name="Wang F."/>
        </authorList>
    </citation>
    <scope>NUCLEOTIDE SEQUENCE [LARGE SCALE GENOMIC DNA]</scope>
    <source>
        <strain evidence="4 5">PLHSC7-2</strain>
    </source>
</reference>
<dbReference type="Gene3D" id="3.40.390.10">
    <property type="entry name" value="Collagenase (Catalytic Domain)"/>
    <property type="match status" value="1"/>
</dbReference>
<dbReference type="Gene3D" id="2.10.10.20">
    <property type="entry name" value="Carbohydrate-binding module superfamily 5/12"/>
    <property type="match status" value="1"/>
</dbReference>
<dbReference type="EMBL" id="QZCH01000026">
    <property type="protein sequence ID" value="RJG40253.1"/>
    <property type="molecule type" value="Genomic_DNA"/>
</dbReference>
<dbReference type="OrthoDB" id="6018988at2"/>
<dbReference type="Pfam" id="PF00754">
    <property type="entry name" value="F5_F8_type_C"/>
    <property type="match status" value="1"/>
</dbReference>
<evidence type="ECO:0000313" key="4">
    <source>
        <dbReference type="EMBL" id="RJG40253.1"/>
    </source>
</evidence>
<dbReference type="SUPFAM" id="SSF49785">
    <property type="entry name" value="Galactose-binding domain-like"/>
    <property type="match status" value="1"/>
</dbReference>
<dbReference type="GO" id="GO:0004553">
    <property type="term" value="F:hydrolase activity, hydrolyzing O-glycosyl compounds"/>
    <property type="evidence" value="ECO:0007669"/>
    <property type="project" value="InterPro"/>
</dbReference>
<evidence type="ECO:0000259" key="3">
    <source>
        <dbReference type="PROSITE" id="PS50022"/>
    </source>
</evidence>
<comment type="caution">
    <text evidence="4">The sequence shown here is derived from an EMBL/GenBank/DDBJ whole genome shotgun (WGS) entry which is preliminary data.</text>
</comment>
<dbReference type="GO" id="GO:0008237">
    <property type="term" value="F:metallopeptidase activity"/>
    <property type="evidence" value="ECO:0007669"/>
    <property type="project" value="InterPro"/>
</dbReference>
<dbReference type="SMART" id="SM00495">
    <property type="entry name" value="ChtBD3"/>
    <property type="match status" value="1"/>
</dbReference>
<reference evidence="4 5" key="2">
    <citation type="submission" date="2019-01" db="EMBL/GenBank/DDBJ databases">
        <title>Motilimonas pumilus sp. nov., isolated from the gut of sea cucumber (Apostichopus japonicus).</title>
        <authorList>
            <person name="Wang F.-Q."/>
            <person name="Ren L.-H."/>
            <person name="Lin Y.-W."/>
            <person name="Sun G.-H."/>
            <person name="Du Z.-J."/>
            <person name="Zhao J.-X."/>
            <person name="Liu X.-J."/>
            <person name="Liu L.-J."/>
        </authorList>
    </citation>
    <scope>NUCLEOTIDE SEQUENCE [LARGE SCALE GENOMIC DNA]</scope>
    <source>
        <strain evidence="4 5">PLHSC7-2</strain>
    </source>
</reference>
<keyword evidence="5" id="KW-1185">Reference proteome</keyword>
<keyword evidence="1" id="KW-0378">Hydrolase</keyword>
<dbReference type="InterPro" id="IPR003610">
    <property type="entry name" value="CBM5/12"/>
</dbReference>
<dbReference type="GO" id="GO:0005975">
    <property type="term" value="P:carbohydrate metabolic process"/>
    <property type="evidence" value="ECO:0007669"/>
    <property type="project" value="InterPro"/>
</dbReference>
<evidence type="ECO:0000313" key="5">
    <source>
        <dbReference type="Proteomes" id="UP000283255"/>
    </source>
</evidence>
<evidence type="ECO:0000256" key="1">
    <source>
        <dbReference type="ARBA" id="ARBA00022801"/>
    </source>
</evidence>
<dbReference type="SUPFAM" id="SSF51055">
    <property type="entry name" value="Carbohydrate binding domain"/>
    <property type="match status" value="1"/>
</dbReference>
<dbReference type="GO" id="GO:0005576">
    <property type="term" value="C:extracellular region"/>
    <property type="evidence" value="ECO:0007669"/>
    <property type="project" value="InterPro"/>
</dbReference>
<feature type="domain" description="F5/8 type C" evidence="3">
    <location>
        <begin position="508"/>
        <end position="646"/>
    </location>
</feature>
<keyword evidence="2" id="KW-0732">Signal</keyword>
<organism evidence="4 5">
    <name type="scientific">Motilimonas pumila</name>
    <dbReference type="NCBI Taxonomy" id="2303987"/>
    <lineage>
        <taxon>Bacteria</taxon>
        <taxon>Pseudomonadati</taxon>
        <taxon>Pseudomonadota</taxon>
        <taxon>Gammaproteobacteria</taxon>
        <taxon>Alteromonadales</taxon>
        <taxon>Alteromonadales genera incertae sedis</taxon>
        <taxon>Motilimonas</taxon>
    </lineage>
</organism>
<dbReference type="RefSeq" id="WP_119911906.1">
    <property type="nucleotide sequence ID" value="NZ_QZCH01000026.1"/>
</dbReference>
<dbReference type="InterPro" id="IPR008979">
    <property type="entry name" value="Galactose-bd-like_sf"/>
</dbReference>
<dbReference type="CDD" id="cd12215">
    <property type="entry name" value="ChiC_BD"/>
    <property type="match status" value="1"/>
</dbReference>
<dbReference type="InterPro" id="IPR000421">
    <property type="entry name" value="FA58C"/>
</dbReference>
<proteinExistence type="predicted"/>
<gene>
    <name evidence="4" type="ORF">D1Z90_16540</name>
</gene>
<dbReference type="InterPro" id="IPR036573">
    <property type="entry name" value="CBM_sf_5/12"/>
</dbReference>
<dbReference type="InterPro" id="IPR013783">
    <property type="entry name" value="Ig-like_fold"/>
</dbReference>
<dbReference type="GO" id="GO:0030246">
    <property type="term" value="F:carbohydrate binding"/>
    <property type="evidence" value="ECO:0007669"/>
    <property type="project" value="InterPro"/>
</dbReference>
<dbReference type="Pfam" id="PF02839">
    <property type="entry name" value="CBM_5_12"/>
    <property type="match status" value="1"/>
</dbReference>
<dbReference type="Gene3D" id="2.60.120.260">
    <property type="entry name" value="Galactose-binding domain-like"/>
    <property type="match status" value="1"/>
</dbReference>
<protein>
    <recommendedName>
        <fullName evidence="3">F5/8 type C domain-containing protein</fullName>
    </recommendedName>
</protein>
<dbReference type="AlphaFoldDB" id="A0A418YB91"/>
<dbReference type="Gene3D" id="2.60.40.10">
    <property type="entry name" value="Immunoglobulins"/>
    <property type="match status" value="2"/>
</dbReference>
<dbReference type="SUPFAM" id="SSF55486">
    <property type="entry name" value="Metalloproteases ('zincins'), catalytic domain"/>
    <property type="match status" value="1"/>
</dbReference>
<dbReference type="Proteomes" id="UP000283255">
    <property type="component" value="Unassembled WGS sequence"/>
</dbReference>
<dbReference type="InterPro" id="IPR024079">
    <property type="entry name" value="MetalloPept_cat_dom_sf"/>
</dbReference>
<feature type="chain" id="PRO_5019069720" description="F5/8 type C domain-containing protein" evidence="2">
    <location>
        <begin position="25"/>
        <end position="977"/>
    </location>
</feature>
<accession>A0A418YB91</accession>
<dbReference type="PROSITE" id="PS50022">
    <property type="entry name" value="FA58C_3"/>
    <property type="match status" value="1"/>
</dbReference>
<dbReference type="Pfam" id="PF13688">
    <property type="entry name" value="Reprolysin_5"/>
    <property type="match status" value="1"/>
</dbReference>
<dbReference type="NCBIfam" id="NF041940">
    <property type="entry name" value="choice_anch_X"/>
    <property type="match status" value="1"/>
</dbReference>
<feature type="signal peptide" evidence="2">
    <location>
        <begin position="1"/>
        <end position="24"/>
    </location>
</feature>
<name>A0A418YB91_9GAMM</name>
<sequence length="977" mass="104931">MYNAVKHLTTAAIIGGLCTQLAFAGPQHNHSHQPAPQFSAFLSQSHIMSDQFVNLDVQDSLSFELPELGMVTAVLTSRVVRADGSFSWLGQLQGDVTGQIALVVNQASITGQVMLDQAQYSIYSQGQGLVEIKSLPILSLPESDGIPAPTSPSSRAQFQVPAALAAGKSNIDILVAYTSEAEAESTTSIKDEIQLAVDITNQAFSNSNIDIQLNLVFTYLTDYQENPATCNKMNTPLTQLRLPNDGVMDNVSSYREKYGADLVSLWLRDGCGYGGLGYVIPADSADGGDWAFTTMARYYGLHQLALAHEIGHNLSASHDRGVDPEHQGYNIGYVDYSNRFRTIMAYNQSCFDQGYNCTRVPHFSNPAIDYEYLPGQFATTGVAIGLPEQADNASAFANTRHQVAAFRDSSGCNPQHLQLFSQAPLSLAQYQVNETMPLAVTVESCGQKVIGAEVSANIFNETVTLFDDGLHQDGQANDGIYGGAWQGKTHGEYRIEYHAVKGSQVSAARSVAVSVNADYILDISAKATVTASNEYSATYAAEKVIDGNTGTFWATRNSLSESIDLSWSQTYQIESVTVNWANKYYVNQFHVEALQNGNWQKVSEDIIGDPQTNLVPLNITADAIRLVLTKPASDFYGIGEITVFGKDLSGDNTAPSIELIYPQTGVTIREGNNSLSLVAKATDVEEGDISQKIVWSSDLQGELGQGGQVNGISLTAGSHVITASITDLSNSTDTASLIINVEGAANTPPVLEILSPRYKASQTAGSQWQLSADAFDQEDGNISQQVQWSSDRDGLLGTGANISAVLSEGSHTLKALITDSKGVEVFKFTQVVVKPNEVPNTAPTLNIIAPQNNVAQAEGSQWLLSVDAFDAEDGDIGPQVKWSSSIDGALGTGASLNIVLSAGEHVLQANVADSQGLEVIASTQVVVIASPSQNSWEKTTVYRKGDEVVYQGQTYRAKWYAQGDVPGATQWGPWQAL</sequence>
<evidence type="ECO:0000256" key="2">
    <source>
        <dbReference type="SAM" id="SignalP"/>
    </source>
</evidence>